<sequence>MAPLTSAGYCPSRGSNAAASLKREPGDLGLNHVDEAPSRGSNAAASLKQVLRGRDLRDLLASPLPRQ</sequence>
<feature type="region of interest" description="Disordered" evidence="1">
    <location>
        <begin position="1"/>
        <end position="47"/>
    </location>
</feature>
<name>A0A564WGJ3_9PROT</name>
<dbReference type="AlphaFoldDB" id="A0A564WGJ3"/>
<dbReference type="Proteomes" id="UP000326641">
    <property type="component" value="Unassembled WGS sequence"/>
</dbReference>
<evidence type="ECO:0000256" key="1">
    <source>
        <dbReference type="SAM" id="MobiDB-lite"/>
    </source>
</evidence>
<keyword evidence="3" id="KW-1185">Reference proteome</keyword>
<accession>A0A564WGJ3</accession>
<proteinExistence type="predicted"/>
<gene>
    <name evidence="2" type="ORF">DF3PA_250022</name>
</gene>
<evidence type="ECO:0000313" key="2">
    <source>
        <dbReference type="EMBL" id="VUX46614.1"/>
    </source>
</evidence>
<evidence type="ECO:0000313" key="3">
    <source>
        <dbReference type="Proteomes" id="UP000326641"/>
    </source>
</evidence>
<dbReference type="EMBL" id="UXAT02000018">
    <property type="protein sequence ID" value="VUX46614.1"/>
    <property type="molecule type" value="Genomic_DNA"/>
</dbReference>
<protein>
    <submittedName>
        <fullName evidence="2">Uncharacterized protein</fullName>
    </submittedName>
</protein>
<comment type="caution">
    <text evidence="2">The sequence shown here is derived from an EMBL/GenBank/DDBJ whole genome shotgun (WGS) entry which is preliminary data.</text>
</comment>
<organism evidence="2 3">
    <name type="scientific">Candidatus Defluviicoccus seviourii</name>
    <dbReference type="NCBI Taxonomy" id="2565273"/>
    <lineage>
        <taxon>Bacteria</taxon>
        <taxon>Pseudomonadati</taxon>
        <taxon>Pseudomonadota</taxon>
        <taxon>Alphaproteobacteria</taxon>
        <taxon>Rhodospirillales</taxon>
        <taxon>Rhodospirillaceae</taxon>
        <taxon>Defluviicoccus</taxon>
    </lineage>
</organism>
<feature type="compositionally biased region" description="Basic and acidic residues" evidence="1">
    <location>
        <begin position="21"/>
        <end position="37"/>
    </location>
</feature>
<reference evidence="2" key="1">
    <citation type="submission" date="2018-11" db="EMBL/GenBank/DDBJ databases">
        <authorList>
            <person name="Onetto C."/>
        </authorList>
    </citation>
    <scope>NUCLEOTIDE SEQUENCE [LARGE SCALE GENOMIC DNA]</scope>
</reference>